<dbReference type="RefSeq" id="WP_066288576.1">
    <property type="nucleotide sequence ID" value="NZ_CP016761.1"/>
</dbReference>
<feature type="chain" id="PRO_5008533211" evidence="2">
    <location>
        <begin position="28"/>
        <end position="287"/>
    </location>
</feature>
<gene>
    <name evidence="3" type="ORF">ABE41_008040</name>
</gene>
<feature type="signal peptide" evidence="2">
    <location>
        <begin position="1"/>
        <end position="27"/>
    </location>
</feature>
<organism evidence="3 4">
    <name type="scientific">Fictibacillus arsenicus</name>
    <dbReference type="NCBI Taxonomy" id="255247"/>
    <lineage>
        <taxon>Bacteria</taxon>
        <taxon>Bacillati</taxon>
        <taxon>Bacillota</taxon>
        <taxon>Bacilli</taxon>
        <taxon>Bacillales</taxon>
        <taxon>Fictibacillaceae</taxon>
        <taxon>Fictibacillus</taxon>
    </lineage>
</organism>
<dbReference type="KEGG" id="far:ABE41_008040"/>
<feature type="compositionally biased region" description="Basic and acidic residues" evidence="1">
    <location>
        <begin position="27"/>
        <end position="49"/>
    </location>
</feature>
<protein>
    <submittedName>
        <fullName evidence="3">Uncharacterized protein</fullName>
    </submittedName>
</protein>
<dbReference type="OrthoDB" id="2735367at2"/>
<evidence type="ECO:0000313" key="3">
    <source>
        <dbReference type="EMBL" id="ANX11955.1"/>
    </source>
</evidence>
<dbReference type="PROSITE" id="PS51257">
    <property type="entry name" value="PROKAR_LIPOPROTEIN"/>
    <property type="match status" value="1"/>
</dbReference>
<keyword evidence="2" id="KW-0732">Signal</keyword>
<name>A0A1B1Z384_9BACL</name>
<sequence length="287" mass="31921">MTTKTWMKSSILALAVLLSACSGNVQETEKKEASKKTAEPAEVADQKEEPAEEPAASIEEEGIYIGQIDNNSIEVEASGDTLVLRLSDEVRDTVANLEDGSKVSIVYKKNENDQWILEKITAADSGTGEPAASQTLKYTVNGITVEKEAALTESEQDYYFYKIDDFEFTAEEPRKDLMFATEFAETFVRIEPLSEDASIEDLKKWANDELAAVGEVKEVNGVETAGPAFESTQLFITASKDSFKKYIVIQELESGDKVKYTINLPQHKKTAEWEQAIWAMLSTLNMR</sequence>
<evidence type="ECO:0000256" key="2">
    <source>
        <dbReference type="SAM" id="SignalP"/>
    </source>
</evidence>
<reference evidence="3 4" key="1">
    <citation type="submission" date="2016-08" db="EMBL/GenBank/DDBJ databases">
        <title>Complete genome sequence of Fictibacillus arsenicus G25-54, a strain with toxicity to nematodes and a potential arsenic-resistance activity.</title>
        <authorList>
            <person name="Zheng Z."/>
        </authorList>
    </citation>
    <scope>NUCLEOTIDE SEQUENCE [LARGE SCALE GENOMIC DNA]</scope>
    <source>
        <strain evidence="3 4">G25-54</strain>
    </source>
</reference>
<dbReference type="AlphaFoldDB" id="A0A1B1Z384"/>
<dbReference type="STRING" id="255247.ABE41_008040"/>
<dbReference type="EMBL" id="CP016761">
    <property type="protein sequence ID" value="ANX11955.1"/>
    <property type="molecule type" value="Genomic_DNA"/>
</dbReference>
<keyword evidence="4" id="KW-1185">Reference proteome</keyword>
<evidence type="ECO:0000256" key="1">
    <source>
        <dbReference type="SAM" id="MobiDB-lite"/>
    </source>
</evidence>
<feature type="region of interest" description="Disordered" evidence="1">
    <location>
        <begin position="27"/>
        <end position="59"/>
    </location>
</feature>
<evidence type="ECO:0000313" key="4">
    <source>
        <dbReference type="Proteomes" id="UP000077412"/>
    </source>
</evidence>
<proteinExistence type="predicted"/>
<accession>A0A1B1Z384</accession>
<dbReference type="Proteomes" id="UP000077412">
    <property type="component" value="Chromosome"/>
</dbReference>